<name>A0A7X3BVZ0_9FIRM</name>
<dbReference type="Proteomes" id="UP000443070">
    <property type="component" value="Unassembled WGS sequence"/>
</dbReference>
<accession>A0A7X3BVZ0</accession>
<dbReference type="RefSeq" id="WP_149877409.1">
    <property type="nucleotide sequence ID" value="NZ_WNBG01000011.1"/>
</dbReference>
<dbReference type="InterPro" id="IPR053827">
    <property type="entry name" value="Gp10_C"/>
</dbReference>
<dbReference type="EMBL" id="WNBW01000011">
    <property type="protein sequence ID" value="MTU04813.1"/>
    <property type="molecule type" value="Genomic_DNA"/>
</dbReference>
<dbReference type="EMBL" id="WNBM01000010">
    <property type="protein sequence ID" value="MTT76682.1"/>
    <property type="molecule type" value="Genomic_DNA"/>
</dbReference>
<dbReference type="AlphaFoldDB" id="A0A7X3BVZ0"/>
<comment type="caution">
    <text evidence="2">The sequence shown here is derived from an EMBL/GenBank/DDBJ whole genome shotgun (WGS) entry which is preliminary data.</text>
</comment>
<evidence type="ECO:0000313" key="3">
    <source>
        <dbReference type="EMBL" id="MTU04813.1"/>
    </source>
</evidence>
<dbReference type="Pfam" id="PF21939">
    <property type="entry name" value="Gp10_C"/>
    <property type="match status" value="1"/>
</dbReference>
<dbReference type="OrthoDB" id="1655843at2"/>
<sequence length="174" mass="18650">MKLTGLITVEKIRAAINALYDDLPPNPYPVGAIYWSSQPTDPGTLFGGTWTQIKDKFILAAGDTYQAGSNGGEANVTLEIDQIPMHKHSASATSSTVSGSITVGRLQNVGSSGAFSHTNTSNAYCGNTDWRGSITTFNLNSSFASDISIDNTGGSAEHNNMPPYVTYYCWERIE</sequence>
<organism evidence="2 5">
    <name type="scientific">Phascolarctobacterium faecium</name>
    <dbReference type="NCBI Taxonomy" id="33025"/>
    <lineage>
        <taxon>Bacteria</taxon>
        <taxon>Bacillati</taxon>
        <taxon>Bacillota</taxon>
        <taxon>Negativicutes</taxon>
        <taxon>Acidaminococcales</taxon>
        <taxon>Acidaminococcaceae</taxon>
        <taxon>Phascolarctobacterium</taxon>
    </lineage>
</organism>
<proteinExistence type="predicted"/>
<evidence type="ECO:0000259" key="1">
    <source>
        <dbReference type="Pfam" id="PF21939"/>
    </source>
</evidence>
<reference evidence="4 5" key="1">
    <citation type="journal article" date="2019" name="Nat. Med.">
        <title>A library of human gut bacterial isolates paired with longitudinal multiomics data enables mechanistic microbiome research.</title>
        <authorList>
            <person name="Poyet M."/>
            <person name="Groussin M."/>
            <person name="Gibbons S.M."/>
            <person name="Avila-Pacheco J."/>
            <person name="Jiang X."/>
            <person name="Kearney S.M."/>
            <person name="Perrotta A.R."/>
            <person name="Berdy B."/>
            <person name="Zhao S."/>
            <person name="Lieberman T.D."/>
            <person name="Swanson P.K."/>
            <person name="Smith M."/>
            <person name="Roesemann S."/>
            <person name="Alexander J.E."/>
            <person name="Rich S.A."/>
            <person name="Livny J."/>
            <person name="Vlamakis H."/>
            <person name="Clish C."/>
            <person name="Bullock K."/>
            <person name="Deik A."/>
            <person name="Scott J."/>
            <person name="Pierce K.A."/>
            <person name="Xavier R.J."/>
            <person name="Alm E.J."/>
        </authorList>
    </citation>
    <scope>NUCLEOTIDE SEQUENCE [LARGE SCALE GENOMIC DNA]</scope>
    <source>
        <strain evidence="2 5">BIOML-A13</strain>
        <strain evidence="3 4">BIOML-A3</strain>
    </source>
</reference>
<evidence type="ECO:0000313" key="5">
    <source>
        <dbReference type="Proteomes" id="UP000484547"/>
    </source>
</evidence>
<evidence type="ECO:0000313" key="2">
    <source>
        <dbReference type="EMBL" id="MTT76682.1"/>
    </source>
</evidence>
<feature type="domain" description="Baseplate structural protein Gp10 C-terminal" evidence="1">
    <location>
        <begin position="28"/>
        <end position="173"/>
    </location>
</feature>
<evidence type="ECO:0000313" key="4">
    <source>
        <dbReference type="Proteomes" id="UP000443070"/>
    </source>
</evidence>
<protein>
    <recommendedName>
        <fullName evidence="1">Baseplate structural protein Gp10 C-terminal domain-containing protein</fullName>
    </recommendedName>
</protein>
<keyword evidence="4" id="KW-1185">Reference proteome</keyword>
<dbReference type="Proteomes" id="UP000484547">
    <property type="component" value="Unassembled WGS sequence"/>
</dbReference>
<dbReference type="SUPFAM" id="SSF88874">
    <property type="entry name" value="Receptor-binding domain of short tail fibre protein gp12"/>
    <property type="match status" value="1"/>
</dbReference>
<gene>
    <name evidence="2" type="ORF">GMD11_10470</name>
    <name evidence="3" type="ORF">GMD18_10460</name>
</gene>